<dbReference type="PANTHER" id="PTHR23240:SF8">
    <property type="entry name" value="PROTEIN ARTEMIS"/>
    <property type="match status" value="1"/>
</dbReference>
<dbReference type="Proteomes" id="UP000053958">
    <property type="component" value="Unassembled WGS sequence"/>
</dbReference>
<sequence length="762" mass="85086">MSTFNGIVEVDYFRKIPDRPAPLVCFLSHVHSDHLQGLESLRSPFIYCSAVTRETSLASLQPFSRTTHVDSSPELNFYLLLLQIERYPHRMNFAKGILESRKQHYGHLAKLLRPIPLNTPTDIELTPRQRIRVTLLDANHCAGAVMFLIEGDGKAILYTGDIRAESWWVNKLARHPVLIPYTCGFKRLDTIYLDTTFAIKSHIYKTFPSKAEGIRELLEKVQDYPDDTVFYLRAWTFGYEDVWLALSAALNSKVHVDRYQLGLYQSLSSRSHTTTGFDDALFLCGFQLGNKFIPGCLTADESARIHSCEPGDFCSTMASGNAVFITPIVTRTGDGSEVPEIGAGGGKGDLYQSHELELPDESTVQQLEKLCLEQIQDDKVLSQTKQALVSAFKSKNKTLSLDQYGLKDDSDISLKELVAIISHGQKDRAEGGTPLTGLRDKDGRELPRTIQFPYSRHSSYSELCELVAAFKPKDIYPCTVDPETWSEEVSMRSLFGHLCSGDDFSHDRCMREMLDQNESRPSKRVRHASSSMTSSQQSSISYNTDDDSSATGDGLGRVQHADPVTSSADILPTQQAVSHSHSQGEDAMDRIRSVRDCLEEMKDQMLFTNGPLPAYMRVNHEQAGPEKQQHAREDQDNSQESMMSTDPTSQTSCPESQLSVPISLFESQSQDDSNKNHGQHEQLDIPNTDRPSDLDVEIAPSNNTTANNNNSNDHNKSPTSSSSSLKNRLRAYHAAREGTFDAWSEVALVSAGNNHTEEEVEL</sequence>
<keyword evidence="9" id="KW-0234">DNA repair</keyword>
<evidence type="ECO:0000256" key="8">
    <source>
        <dbReference type="ARBA" id="ARBA00023172"/>
    </source>
</evidence>
<dbReference type="InterPro" id="IPR011084">
    <property type="entry name" value="DRMBL"/>
</dbReference>
<feature type="compositionally biased region" description="Low complexity" evidence="13">
    <location>
        <begin position="529"/>
        <end position="541"/>
    </location>
</feature>
<dbReference type="GO" id="GO:0005634">
    <property type="term" value="C:nucleus"/>
    <property type="evidence" value="ECO:0007669"/>
    <property type="project" value="UniProtKB-SubCell"/>
</dbReference>
<dbReference type="GO" id="GO:0035312">
    <property type="term" value="F:5'-3' DNA exonuclease activity"/>
    <property type="evidence" value="ECO:0007669"/>
    <property type="project" value="TreeGrafter"/>
</dbReference>
<evidence type="ECO:0000256" key="1">
    <source>
        <dbReference type="ARBA" id="ARBA00004123"/>
    </source>
</evidence>
<reference evidence="15 16" key="1">
    <citation type="submission" date="2015-04" db="EMBL/GenBank/DDBJ databases">
        <authorList>
            <person name="Heijne W.H."/>
            <person name="Fedorova N.D."/>
            <person name="Nierman W.C."/>
            <person name="Vollebregt A.W."/>
            <person name="Zhao Z."/>
            <person name="Wu L."/>
            <person name="Kumar M."/>
            <person name="Stam H."/>
            <person name="van den Berg M.A."/>
            <person name="Pel H.J."/>
        </authorList>
    </citation>
    <scope>NUCLEOTIDE SEQUENCE [LARGE SCALE GENOMIC DNA]</scope>
    <source>
        <strain evidence="15 16">CBS 393.64</strain>
    </source>
</reference>
<dbReference type="EMBL" id="LASV01000177">
    <property type="protein sequence ID" value="KKA21640.1"/>
    <property type="molecule type" value="Genomic_DNA"/>
</dbReference>
<dbReference type="GO" id="GO:0006303">
    <property type="term" value="P:double-strand break repair via nonhomologous end joining"/>
    <property type="evidence" value="ECO:0007669"/>
    <property type="project" value="TreeGrafter"/>
</dbReference>
<organism evidence="15 16">
    <name type="scientific">Rasamsonia emersonii (strain ATCC 16479 / CBS 393.64 / IMI 116815)</name>
    <dbReference type="NCBI Taxonomy" id="1408163"/>
    <lineage>
        <taxon>Eukaryota</taxon>
        <taxon>Fungi</taxon>
        <taxon>Dikarya</taxon>
        <taxon>Ascomycota</taxon>
        <taxon>Pezizomycotina</taxon>
        <taxon>Eurotiomycetes</taxon>
        <taxon>Eurotiomycetidae</taxon>
        <taxon>Eurotiales</taxon>
        <taxon>Trichocomaceae</taxon>
        <taxon>Rasamsonia</taxon>
    </lineage>
</organism>
<feature type="compositionally biased region" description="Basic and acidic residues" evidence="13">
    <location>
        <begin position="672"/>
        <end position="683"/>
    </location>
</feature>
<evidence type="ECO:0000256" key="11">
    <source>
        <dbReference type="ARBA" id="ARBA00039759"/>
    </source>
</evidence>
<evidence type="ECO:0000256" key="2">
    <source>
        <dbReference type="ARBA" id="ARBA00010304"/>
    </source>
</evidence>
<keyword evidence="16" id="KW-1185">Reference proteome</keyword>
<evidence type="ECO:0000256" key="12">
    <source>
        <dbReference type="ARBA" id="ARBA00042677"/>
    </source>
</evidence>
<dbReference type="GO" id="GO:0004519">
    <property type="term" value="F:endonuclease activity"/>
    <property type="evidence" value="ECO:0007669"/>
    <property type="project" value="UniProtKB-KW"/>
</dbReference>
<keyword evidence="10" id="KW-0539">Nucleus</keyword>
<evidence type="ECO:0000256" key="4">
    <source>
        <dbReference type="ARBA" id="ARBA00022759"/>
    </source>
</evidence>
<proteinExistence type="inferred from homology"/>
<dbReference type="Gene3D" id="3.60.15.10">
    <property type="entry name" value="Ribonuclease Z/Hydroxyacylglutathione hydrolase-like"/>
    <property type="match status" value="1"/>
</dbReference>
<evidence type="ECO:0000313" key="15">
    <source>
        <dbReference type="EMBL" id="KKA21640.1"/>
    </source>
</evidence>
<evidence type="ECO:0000256" key="3">
    <source>
        <dbReference type="ARBA" id="ARBA00022722"/>
    </source>
</evidence>
<dbReference type="GO" id="GO:0006310">
    <property type="term" value="P:DNA recombination"/>
    <property type="evidence" value="ECO:0007669"/>
    <property type="project" value="UniProtKB-KW"/>
</dbReference>
<dbReference type="AlphaFoldDB" id="A0A0F4YU67"/>
<dbReference type="GO" id="GO:0003684">
    <property type="term" value="F:damaged DNA binding"/>
    <property type="evidence" value="ECO:0007669"/>
    <property type="project" value="TreeGrafter"/>
</dbReference>
<feature type="region of interest" description="Disordered" evidence="13">
    <location>
        <begin position="515"/>
        <end position="588"/>
    </location>
</feature>
<feature type="compositionally biased region" description="Basic and acidic residues" evidence="13">
    <location>
        <begin position="621"/>
        <end position="635"/>
    </location>
</feature>
<evidence type="ECO:0000259" key="14">
    <source>
        <dbReference type="Pfam" id="PF07522"/>
    </source>
</evidence>
<evidence type="ECO:0000256" key="13">
    <source>
        <dbReference type="SAM" id="MobiDB-lite"/>
    </source>
</evidence>
<comment type="similarity">
    <text evidence="2">Belongs to the DNA repair metallo-beta-lactamase (DRMBL) family.</text>
</comment>
<keyword evidence="8" id="KW-0233">DNA recombination</keyword>
<evidence type="ECO:0000256" key="5">
    <source>
        <dbReference type="ARBA" id="ARBA00022763"/>
    </source>
</evidence>
<dbReference type="GeneID" id="25316701"/>
<name>A0A0F4YU67_RASE3</name>
<accession>A0A0F4YU67</accession>
<dbReference type="RefSeq" id="XP_013328252.1">
    <property type="nucleotide sequence ID" value="XM_013472798.1"/>
</dbReference>
<feature type="region of interest" description="Disordered" evidence="13">
    <location>
        <begin position="621"/>
        <end position="730"/>
    </location>
</feature>
<feature type="domain" description="DNA repair metallo-beta-lactamase" evidence="14">
    <location>
        <begin position="449"/>
        <end position="479"/>
    </location>
</feature>
<comment type="subcellular location">
    <subcellularLocation>
        <location evidence="1">Nucleus</location>
    </subcellularLocation>
</comment>
<keyword evidence="5" id="KW-0227">DNA damage</keyword>
<feature type="compositionally biased region" description="Low complexity" evidence="13">
    <location>
        <begin position="701"/>
        <end position="712"/>
    </location>
</feature>
<dbReference type="Pfam" id="PF07522">
    <property type="entry name" value="DRMBL"/>
    <property type="match status" value="1"/>
</dbReference>
<evidence type="ECO:0000256" key="7">
    <source>
        <dbReference type="ARBA" id="ARBA00022839"/>
    </source>
</evidence>
<dbReference type="STRING" id="1408163.A0A0F4YU67"/>
<evidence type="ECO:0000256" key="6">
    <source>
        <dbReference type="ARBA" id="ARBA00022801"/>
    </source>
</evidence>
<dbReference type="GO" id="GO:0000723">
    <property type="term" value="P:telomere maintenance"/>
    <property type="evidence" value="ECO:0007669"/>
    <property type="project" value="TreeGrafter"/>
</dbReference>
<gene>
    <name evidence="15" type="ORF">T310_4353</name>
</gene>
<keyword evidence="3" id="KW-0540">Nuclease</keyword>
<dbReference type="GO" id="GO:0036297">
    <property type="term" value="P:interstrand cross-link repair"/>
    <property type="evidence" value="ECO:0007669"/>
    <property type="project" value="TreeGrafter"/>
</dbReference>
<dbReference type="InterPro" id="IPR036866">
    <property type="entry name" value="RibonucZ/Hydroxyglut_hydro"/>
</dbReference>
<evidence type="ECO:0000256" key="10">
    <source>
        <dbReference type="ARBA" id="ARBA00023242"/>
    </source>
</evidence>
<dbReference type="OrthoDB" id="5561659at2759"/>
<keyword evidence="4" id="KW-0255">Endonuclease</keyword>
<comment type="caution">
    <text evidence="15">The sequence shown here is derived from an EMBL/GenBank/DDBJ whole genome shotgun (WGS) entry which is preliminary data.</text>
</comment>
<dbReference type="PANTHER" id="PTHR23240">
    <property type="entry name" value="DNA CROSS-LINK REPAIR PROTEIN PSO2/SNM1-RELATED"/>
    <property type="match status" value="1"/>
</dbReference>
<evidence type="ECO:0000256" key="9">
    <source>
        <dbReference type="ARBA" id="ARBA00023204"/>
    </source>
</evidence>
<evidence type="ECO:0000313" key="16">
    <source>
        <dbReference type="Proteomes" id="UP000053958"/>
    </source>
</evidence>
<feature type="compositionally biased region" description="Polar residues" evidence="13">
    <location>
        <begin position="638"/>
        <end position="671"/>
    </location>
</feature>
<feature type="compositionally biased region" description="Polar residues" evidence="13">
    <location>
        <begin position="564"/>
        <end position="581"/>
    </location>
</feature>
<protein>
    <recommendedName>
        <fullName evidence="11">Protein artemis</fullName>
    </recommendedName>
    <alternativeName>
        <fullName evidence="12">DNA cross-link repair 1C protein</fullName>
    </alternativeName>
</protein>
<keyword evidence="6" id="KW-0378">Hydrolase</keyword>
<dbReference type="SUPFAM" id="SSF56281">
    <property type="entry name" value="Metallo-hydrolase/oxidoreductase"/>
    <property type="match status" value="1"/>
</dbReference>
<keyword evidence="7" id="KW-0269">Exonuclease</keyword>